<protein>
    <submittedName>
        <fullName evidence="2">Amidase signature domain-containing protein</fullName>
    </submittedName>
</protein>
<dbReference type="AlphaFoldDB" id="A0AAE0TWJ7"/>
<feature type="domain" description="Amidase" evidence="1">
    <location>
        <begin position="188"/>
        <end position="361"/>
    </location>
</feature>
<evidence type="ECO:0000313" key="3">
    <source>
        <dbReference type="Proteomes" id="UP001287356"/>
    </source>
</evidence>
<dbReference type="InterPro" id="IPR023631">
    <property type="entry name" value="Amidase_dom"/>
</dbReference>
<dbReference type="SUPFAM" id="SSF75304">
    <property type="entry name" value="Amidase signature (AS) enzymes"/>
    <property type="match status" value="1"/>
</dbReference>
<accession>A0AAE0TWJ7</accession>
<dbReference type="PANTHER" id="PTHR46310">
    <property type="entry name" value="AMIDASE 1"/>
    <property type="match status" value="1"/>
</dbReference>
<dbReference type="InterPro" id="IPR036928">
    <property type="entry name" value="AS_sf"/>
</dbReference>
<name>A0AAE0TWJ7_9PEZI</name>
<dbReference type="PANTHER" id="PTHR46310:SF7">
    <property type="entry name" value="AMIDASE 1"/>
    <property type="match status" value="1"/>
</dbReference>
<dbReference type="EMBL" id="JAULSN010000001">
    <property type="protein sequence ID" value="KAK3382131.1"/>
    <property type="molecule type" value="Genomic_DNA"/>
</dbReference>
<evidence type="ECO:0000313" key="2">
    <source>
        <dbReference type="EMBL" id="KAK3382131.1"/>
    </source>
</evidence>
<dbReference type="Gene3D" id="3.90.1300.10">
    <property type="entry name" value="Amidase signature (AS) domain"/>
    <property type="match status" value="1"/>
</dbReference>
<gene>
    <name evidence="2" type="ORF">B0T24DRAFT_685930</name>
</gene>
<reference evidence="2" key="1">
    <citation type="journal article" date="2023" name="Mol. Phylogenet. Evol.">
        <title>Genome-scale phylogeny and comparative genomics of the fungal order Sordariales.</title>
        <authorList>
            <person name="Hensen N."/>
            <person name="Bonometti L."/>
            <person name="Westerberg I."/>
            <person name="Brannstrom I.O."/>
            <person name="Guillou S."/>
            <person name="Cros-Aarteil S."/>
            <person name="Calhoun S."/>
            <person name="Haridas S."/>
            <person name="Kuo A."/>
            <person name="Mondo S."/>
            <person name="Pangilinan J."/>
            <person name="Riley R."/>
            <person name="LaButti K."/>
            <person name="Andreopoulos B."/>
            <person name="Lipzen A."/>
            <person name="Chen C."/>
            <person name="Yan M."/>
            <person name="Daum C."/>
            <person name="Ng V."/>
            <person name="Clum A."/>
            <person name="Steindorff A."/>
            <person name="Ohm R.A."/>
            <person name="Martin F."/>
            <person name="Silar P."/>
            <person name="Natvig D.O."/>
            <person name="Lalanne C."/>
            <person name="Gautier V."/>
            <person name="Ament-Velasquez S.L."/>
            <person name="Kruys A."/>
            <person name="Hutchinson M.I."/>
            <person name="Powell A.J."/>
            <person name="Barry K."/>
            <person name="Miller A.N."/>
            <person name="Grigoriev I.V."/>
            <person name="Debuchy R."/>
            <person name="Gladieux P."/>
            <person name="Hiltunen Thoren M."/>
            <person name="Johannesson H."/>
        </authorList>
    </citation>
    <scope>NUCLEOTIDE SEQUENCE</scope>
    <source>
        <strain evidence="2">CBS 958.72</strain>
    </source>
</reference>
<sequence length="629" mass="68767">MDSVREDSVVTVDCIPYYVRGRQEKALPLEDRNAAIAPAAVVTFDRLVLTLEYLLHAFQSFEAAEDDVFRHGFTNNIIVVQIPEQRRGALVVAEDVDHYLRLRSSRLVLSPFSSADPPVPQGPYFVKQSGLHQAWRLYEDAMLSFVSAVVPADHPDGDAFRFRPLRVGGHAGNRSVVAVPSRLYFPPDPTKPLNGKRITVKDSFHLAGVVTTMGSPSYAEYYGVQKETSAYVKELLSRGAVVIGKTKMGAFDGFEAPLEKTIDYCPPYNPRGDGYQNSSGSSAGAGSAVAAYSWVDISLGTDTTGNIRMPAASHGLWGIRMTTGSSSLEGVQPSVPPFDSLGILSRTAPDILRLFAAAGNSVKLTVQKPTRILYPTDFFPIANGPQQAIQDEFQDEFLGALENYLQVPHTRMSLAEEWAETGPAECRDIPLREYMEKSGDWPNFYDGYHVYDDFGAGYQQRFGKKVYTSPFTTARWQRGIDTTKEQRDQGLRECETVAKWMAVNVLTADTIMLLPVGTPGANYRCAVSGPGRRAPFDSALNPLCLPTVLGVPNAIIPIGQNPFESWVSGKTEYAPIVGSLIGAKGTDAMLLCVAHDALKHAGWPTKVLTGRHMFHPADNARNSGPDAPQ</sequence>
<keyword evidence="3" id="KW-1185">Reference proteome</keyword>
<proteinExistence type="predicted"/>
<dbReference type="Pfam" id="PF01425">
    <property type="entry name" value="Amidase"/>
    <property type="match status" value="1"/>
</dbReference>
<reference evidence="2" key="2">
    <citation type="submission" date="2023-06" db="EMBL/GenBank/DDBJ databases">
        <authorList>
            <consortium name="Lawrence Berkeley National Laboratory"/>
            <person name="Haridas S."/>
            <person name="Hensen N."/>
            <person name="Bonometti L."/>
            <person name="Westerberg I."/>
            <person name="Brannstrom I.O."/>
            <person name="Guillou S."/>
            <person name="Cros-Aarteil S."/>
            <person name="Calhoun S."/>
            <person name="Kuo A."/>
            <person name="Mondo S."/>
            <person name="Pangilinan J."/>
            <person name="Riley R."/>
            <person name="Labutti K."/>
            <person name="Andreopoulos B."/>
            <person name="Lipzen A."/>
            <person name="Chen C."/>
            <person name="Yanf M."/>
            <person name="Daum C."/>
            <person name="Ng V."/>
            <person name="Clum A."/>
            <person name="Steindorff A."/>
            <person name="Ohm R."/>
            <person name="Martin F."/>
            <person name="Silar P."/>
            <person name="Natvig D."/>
            <person name="Lalanne C."/>
            <person name="Gautier V."/>
            <person name="Ament-Velasquez S.L."/>
            <person name="Kruys A."/>
            <person name="Hutchinson M.I."/>
            <person name="Powell A.J."/>
            <person name="Barry K."/>
            <person name="Miller A.N."/>
            <person name="Grigoriev I.V."/>
            <person name="Debuchy R."/>
            <person name="Gladieux P."/>
            <person name="Thoren M.H."/>
            <person name="Johannesson H."/>
        </authorList>
    </citation>
    <scope>NUCLEOTIDE SEQUENCE</scope>
    <source>
        <strain evidence="2">CBS 958.72</strain>
    </source>
</reference>
<dbReference type="Proteomes" id="UP001287356">
    <property type="component" value="Unassembled WGS sequence"/>
</dbReference>
<comment type="caution">
    <text evidence="2">The sequence shown here is derived from an EMBL/GenBank/DDBJ whole genome shotgun (WGS) entry which is preliminary data.</text>
</comment>
<organism evidence="2 3">
    <name type="scientific">Lasiosphaeria ovina</name>
    <dbReference type="NCBI Taxonomy" id="92902"/>
    <lineage>
        <taxon>Eukaryota</taxon>
        <taxon>Fungi</taxon>
        <taxon>Dikarya</taxon>
        <taxon>Ascomycota</taxon>
        <taxon>Pezizomycotina</taxon>
        <taxon>Sordariomycetes</taxon>
        <taxon>Sordariomycetidae</taxon>
        <taxon>Sordariales</taxon>
        <taxon>Lasiosphaeriaceae</taxon>
        <taxon>Lasiosphaeria</taxon>
    </lineage>
</organism>
<evidence type="ECO:0000259" key="1">
    <source>
        <dbReference type="Pfam" id="PF01425"/>
    </source>
</evidence>